<dbReference type="PRINTS" id="PR00455">
    <property type="entry name" value="HTHTETR"/>
</dbReference>
<feature type="DNA-binding region" description="H-T-H motif" evidence="2">
    <location>
        <begin position="26"/>
        <end position="45"/>
    </location>
</feature>
<dbReference type="SUPFAM" id="SSF46689">
    <property type="entry name" value="Homeodomain-like"/>
    <property type="match status" value="1"/>
</dbReference>
<dbReference type="Pfam" id="PF17938">
    <property type="entry name" value="TetR_C_29"/>
    <property type="match status" value="1"/>
</dbReference>
<evidence type="ECO:0000313" key="5">
    <source>
        <dbReference type="Proteomes" id="UP001058271"/>
    </source>
</evidence>
<dbReference type="Gene3D" id="1.10.357.10">
    <property type="entry name" value="Tetracycline Repressor, domain 2"/>
    <property type="match status" value="1"/>
</dbReference>
<dbReference type="PROSITE" id="PS50977">
    <property type="entry name" value="HTH_TETR_2"/>
    <property type="match status" value="1"/>
</dbReference>
<dbReference type="PANTHER" id="PTHR30055:SF223">
    <property type="entry name" value="HTH-TYPE TRANSCRIPTIONAL REGULATOR UIDR"/>
    <property type="match status" value="1"/>
</dbReference>
<reference evidence="4" key="1">
    <citation type="submission" date="2021-04" db="EMBL/GenBank/DDBJ databases">
        <title>Biosynthetic gene clusters of Dactylosporangioum roseum.</title>
        <authorList>
            <person name="Hartkoorn R.C."/>
            <person name="Beaudoing E."/>
            <person name="Hot D."/>
            <person name="Moureu S."/>
        </authorList>
    </citation>
    <scope>NUCLEOTIDE SEQUENCE</scope>
    <source>
        <strain evidence="4">NRRL B-16295</strain>
    </source>
</reference>
<proteinExistence type="predicted"/>
<keyword evidence="1 2" id="KW-0238">DNA-binding</keyword>
<dbReference type="Proteomes" id="UP001058271">
    <property type="component" value="Chromosome"/>
</dbReference>
<dbReference type="PANTHER" id="PTHR30055">
    <property type="entry name" value="HTH-TYPE TRANSCRIPTIONAL REGULATOR RUTR"/>
    <property type="match status" value="1"/>
</dbReference>
<organism evidence="4 5">
    <name type="scientific">Dactylosporangium roseum</name>
    <dbReference type="NCBI Taxonomy" id="47989"/>
    <lineage>
        <taxon>Bacteria</taxon>
        <taxon>Bacillati</taxon>
        <taxon>Actinomycetota</taxon>
        <taxon>Actinomycetes</taxon>
        <taxon>Micromonosporales</taxon>
        <taxon>Micromonosporaceae</taxon>
        <taxon>Dactylosporangium</taxon>
    </lineage>
</organism>
<name>A0ABY5YY31_9ACTN</name>
<dbReference type="InterPro" id="IPR009057">
    <property type="entry name" value="Homeodomain-like_sf"/>
</dbReference>
<protein>
    <submittedName>
        <fullName evidence="4">TetR/AcrR family transcriptional regulator</fullName>
    </submittedName>
</protein>
<evidence type="ECO:0000259" key="3">
    <source>
        <dbReference type="PROSITE" id="PS50977"/>
    </source>
</evidence>
<dbReference type="SUPFAM" id="SSF48498">
    <property type="entry name" value="Tetracyclin repressor-like, C-terminal domain"/>
    <property type="match status" value="1"/>
</dbReference>
<evidence type="ECO:0000256" key="1">
    <source>
        <dbReference type="ARBA" id="ARBA00023125"/>
    </source>
</evidence>
<dbReference type="InterPro" id="IPR001647">
    <property type="entry name" value="HTH_TetR"/>
</dbReference>
<dbReference type="Pfam" id="PF00440">
    <property type="entry name" value="TetR_N"/>
    <property type="match status" value="1"/>
</dbReference>
<feature type="domain" description="HTH tetR-type" evidence="3">
    <location>
        <begin position="3"/>
        <end position="63"/>
    </location>
</feature>
<dbReference type="RefSeq" id="WP_343869566.1">
    <property type="nucleotide sequence ID" value="NZ_BAAABS010000018.1"/>
</dbReference>
<keyword evidence="5" id="KW-1185">Reference proteome</keyword>
<gene>
    <name evidence="4" type="ORF">Drose_25975</name>
</gene>
<accession>A0ABY5YY31</accession>
<dbReference type="InterPro" id="IPR050109">
    <property type="entry name" value="HTH-type_TetR-like_transc_reg"/>
</dbReference>
<dbReference type="InterPro" id="IPR041474">
    <property type="entry name" value="NicS_C"/>
</dbReference>
<dbReference type="EMBL" id="CP073721">
    <property type="protein sequence ID" value="UWZ34655.1"/>
    <property type="molecule type" value="Genomic_DNA"/>
</dbReference>
<evidence type="ECO:0000256" key="2">
    <source>
        <dbReference type="PROSITE-ProRule" id="PRU00335"/>
    </source>
</evidence>
<sequence length="206" mass="22692">MTSKSRDRLLQAGAQEFARHGLRGTRVRDVVERAGVNERMLYEHFGSKEGLYRAVLEEQSADIGAAWTPMLERAATLGPQEGLRGALRAFFDLVSDRPLLAALLAHEGLSEETLRTPVGVDQVPVPLRGLFKRGQEEGVFRTDSDFALFYTAAMVLLTALSGPPARFADLVGERPTPRDREQLRDQLVDLLLDGLTGPGGQKDQHD</sequence>
<dbReference type="InterPro" id="IPR036271">
    <property type="entry name" value="Tet_transcr_reg_TetR-rel_C_sf"/>
</dbReference>
<evidence type="ECO:0000313" key="4">
    <source>
        <dbReference type="EMBL" id="UWZ34655.1"/>
    </source>
</evidence>